<evidence type="ECO:0000256" key="6">
    <source>
        <dbReference type="ARBA" id="ARBA00022614"/>
    </source>
</evidence>
<dbReference type="GO" id="GO:0005524">
    <property type="term" value="F:ATP binding"/>
    <property type="evidence" value="ECO:0007669"/>
    <property type="project" value="UniProtKB-UniRule"/>
</dbReference>
<dbReference type="PANTHER" id="PTHR45974:SF134">
    <property type="entry name" value="OS01G0960400 PROTEIN"/>
    <property type="match status" value="1"/>
</dbReference>
<keyword evidence="13 20" id="KW-0067">ATP-binding</keyword>
<evidence type="ECO:0000256" key="13">
    <source>
        <dbReference type="ARBA" id="ARBA00022840"/>
    </source>
</evidence>
<evidence type="ECO:0000256" key="5">
    <source>
        <dbReference type="ARBA" id="ARBA00022527"/>
    </source>
</evidence>
<keyword evidence="5" id="KW-0723">Serine/threonine-protein kinase</keyword>
<accession>A0A2I0B1W6</accession>
<evidence type="ECO:0000256" key="2">
    <source>
        <dbReference type="ARBA" id="ARBA00004479"/>
    </source>
</evidence>
<evidence type="ECO:0000256" key="16">
    <source>
        <dbReference type="ARBA" id="ARBA00023170"/>
    </source>
</evidence>
<dbReference type="SUPFAM" id="SSF52058">
    <property type="entry name" value="L domain-like"/>
    <property type="match status" value="1"/>
</dbReference>
<dbReference type="Pfam" id="PF13855">
    <property type="entry name" value="LRR_8"/>
    <property type="match status" value="1"/>
</dbReference>
<dbReference type="Proteomes" id="UP000236161">
    <property type="component" value="Unassembled WGS sequence"/>
</dbReference>
<evidence type="ECO:0000256" key="11">
    <source>
        <dbReference type="ARBA" id="ARBA00022741"/>
    </source>
</evidence>
<dbReference type="Pfam" id="PF07714">
    <property type="entry name" value="PK_Tyr_Ser-Thr"/>
    <property type="match status" value="1"/>
</dbReference>
<dbReference type="InterPro" id="IPR032675">
    <property type="entry name" value="LRR_dom_sf"/>
</dbReference>
<dbReference type="AlphaFoldDB" id="A0A2I0B1W6"/>
<gene>
    <name evidence="25" type="ORF">AXF42_Ash008628</name>
</gene>
<dbReference type="InterPro" id="IPR000719">
    <property type="entry name" value="Prot_kinase_dom"/>
</dbReference>
<dbReference type="PROSITE" id="PS50011">
    <property type="entry name" value="PROTEIN_KINASE_DOM"/>
    <property type="match status" value="1"/>
</dbReference>
<keyword evidence="9 23" id="KW-0732">Signal</keyword>
<sequence length="948" mass="104128">MPRAQILLLGAVFVISFSFLLQPVKTQITDPTEVSALRAIRSNLVDPMNNLKTWNNKDPCASNWTGVLCFNKTLADGYLHVQELQLLKMNLSGSLSPEIGQLSYMEILDFMWNQINGSIPKEIGSIKTLKLLLLNGNQLSGPLPEELGNLSNLDRIQIDQNQISGPIPKSFSLLTKARHFHMNNNSLSGHIPSELSTLPNLLHLLLDNNNLSGQLPPELASMPKLLILQLDNNNFSGALIPDSYGSITQLLKLSLRNCSLQGGIPDMSSISQLGYLDLSQNQLTGHIPPSKLSVNITTIDLSSNLLSGPIPANFSGLPDLQTLSLQNNNLSGSVPDDMWSNIDFTGNRSLILDFQKNNLSSISASINPPNNVSILLYGNPVCSNARQPGIERYCQYQSIIQLPGSTTSSKISCSPCSTDLDYEYNPLSPIPCLCAIPLKVGYRLKSPGFFDFRPYKNDFQVYLTSGLQLALYQVVLDSFMWTDGPRLRMNLKLFPNNTNLFNDSEVVRIRGMFTGWVIPDSEIFGPYELLNFTLGYYSEAIPNISKSGLSTGAILGIVLASVALAVTLSSALTVLIMRRRAKSQALSKRKSVSRIPVKIDGVKNFTFQEMALATDNFCNSSQVGQGGYGKVYKGILVDGTVVAIKRAQEGSLQGSREFFTEIELLSRLHHRNLVSLLGYCDEENEQMLVYEFMPNGTLRDHLSAKSGKFSGALRFSMRLQMALGAAKGILYLHTEADPPIFHRDIKATNILLDSKFVAKVADFGLSRLAPVPDIEGILPAHVSTVVKGTPGYLDPEYFLTQKLTDKSDVYSLGVVFLELLTGSQPIFHGRNIVREATIAYQSGMIFSIIDSKMGSYPSECVEKFISLALRCCLDEADSRPSMLDVVRELENILRMSPESDFKPLEIEAAESKNPPSSSSSSVNSHPFLSSYISGSDLVSSVIPPIAPR</sequence>
<dbReference type="InterPro" id="IPR001245">
    <property type="entry name" value="Ser-Thr/Tyr_kinase_cat_dom"/>
</dbReference>
<dbReference type="FunFam" id="3.80.10.10:FF:000387">
    <property type="entry name" value="Probable LRR receptor-like serine/threonine-protein kinase At1g06840"/>
    <property type="match status" value="1"/>
</dbReference>
<evidence type="ECO:0000256" key="18">
    <source>
        <dbReference type="ARBA" id="ARBA00047899"/>
    </source>
</evidence>
<name>A0A2I0B1W6_9ASPA</name>
<evidence type="ECO:0000256" key="8">
    <source>
        <dbReference type="ARBA" id="ARBA00022692"/>
    </source>
</evidence>
<dbReference type="InterPro" id="IPR017441">
    <property type="entry name" value="Protein_kinase_ATP_BS"/>
</dbReference>
<evidence type="ECO:0000313" key="26">
    <source>
        <dbReference type="Proteomes" id="UP000236161"/>
    </source>
</evidence>
<keyword evidence="12 25" id="KW-0418">Kinase</keyword>
<dbReference type="GO" id="GO:0004674">
    <property type="term" value="F:protein serine/threonine kinase activity"/>
    <property type="evidence" value="ECO:0007669"/>
    <property type="project" value="UniProtKB-KW"/>
</dbReference>
<keyword evidence="26" id="KW-1185">Reference proteome</keyword>
<evidence type="ECO:0000256" key="19">
    <source>
        <dbReference type="ARBA" id="ARBA00048679"/>
    </source>
</evidence>
<evidence type="ECO:0000256" key="7">
    <source>
        <dbReference type="ARBA" id="ARBA00022679"/>
    </source>
</evidence>
<evidence type="ECO:0000256" key="20">
    <source>
        <dbReference type="PROSITE-ProRule" id="PRU10141"/>
    </source>
</evidence>
<dbReference type="GO" id="GO:0005886">
    <property type="term" value="C:plasma membrane"/>
    <property type="evidence" value="ECO:0007669"/>
    <property type="project" value="UniProtKB-SubCell"/>
</dbReference>
<comment type="catalytic activity">
    <reaction evidence="19">
        <text>L-seryl-[protein] + ATP = O-phospho-L-seryl-[protein] + ADP + H(+)</text>
        <dbReference type="Rhea" id="RHEA:17989"/>
        <dbReference type="Rhea" id="RHEA-COMP:9863"/>
        <dbReference type="Rhea" id="RHEA-COMP:11604"/>
        <dbReference type="ChEBI" id="CHEBI:15378"/>
        <dbReference type="ChEBI" id="CHEBI:29999"/>
        <dbReference type="ChEBI" id="CHEBI:30616"/>
        <dbReference type="ChEBI" id="CHEBI:83421"/>
        <dbReference type="ChEBI" id="CHEBI:456216"/>
        <dbReference type="EC" id="2.7.11.1"/>
    </reaction>
</comment>
<keyword evidence="14 22" id="KW-1133">Transmembrane helix</keyword>
<evidence type="ECO:0000256" key="9">
    <source>
        <dbReference type="ARBA" id="ARBA00022729"/>
    </source>
</evidence>
<feature type="region of interest" description="Disordered" evidence="21">
    <location>
        <begin position="904"/>
        <end position="924"/>
    </location>
</feature>
<protein>
    <recommendedName>
        <fullName evidence="4">non-specific serine/threonine protein kinase</fullName>
        <ecNumber evidence="4">2.7.11.1</ecNumber>
    </recommendedName>
</protein>
<keyword evidence="11 20" id="KW-0547">Nucleotide-binding</keyword>
<evidence type="ECO:0000256" key="23">
    <source>
        <dbReference type="SAM" id="SignalP"/>
    </source>
</evidence>
<dbReference type="FunFam" id="1.10.510.10:FF:000453">
    <property type="entry name" value="LRR receptor-like serine/threonine-protein kinase HSL2"/>
    <property type="match status" value="1"/>
</dbReference>
<dbReference type="FunFam" id="3.30.200.20:FF:000328">
    <property type="entry name" value="Leucine-rich repeat protein kinase family protein"/>
    <property type="match status" value="1"/>
</dbReference>
<dbReference type="SMART" id="SM00220">
    <property type="entry name" value="S_TKc"/>
    <property type="match status" value="1"/>
</dbReference>
<evidence type="ECO:0000256" key="12">
    <source>
        <dbReference type="ARBA" id="ARBA00022777"/>
    </source>
</evidence>
<keyword evidence="6" id="KW-0433">Leucine-rich repeat</keyword>
<dbReference type="CDD" id="cd14066">
    <property type="entry name" value="STKc_IRAK"/>
    <property type="match status" value="1"/>
</dbReference>
<keyword evidence="15 22" id="KW-0472">Membrane</keyword>
<evidence type="ECO:0000256" key="17">
    <source>
        <dbReference type="ARBA" id="ARBA00023180"/>
    </source>
</evidence>
<feature type="signal peptide" evidence="23">
    <location>
        <begin position="1"/>
        <end position="26"/>
    </location>
</feature>
<dbReference type="InterPro" id="IPR008271">
    <property type="entry name" value="Ser/Thr_kinase_AS"/>
</dbReference>
<evidence type="ECO:0000256" key="21">
    <source>
        <dbReference type="SAM" id="MobiDB-lite"/>
    </source>
</evidence>
<feature type="chain" id="PRO_5014197326" description="non-specific serine/threonine protein kinase" evidence="23">
    <location>
        <begin position="27"/>
        <end position="948"/>
    </location>
</feature>
<feature type="domain" description="Protein kinase" evidence="24">
    <location>
        <begin position="617"/>
        <end position="893"/>
    </location>
</feature>
<keyword evidence="8 22" id="KW-0812">Transmembrane</keyword>
<evidence type="ECO:0000259" key="24">
    <source>
        <dbReference type="PROSITE" id="PS50011"/>
    </source>
</evidence>
<dbReference type="InterPro" id="IPR001611">
    <property type="entry name" value="Leu-rich_rpt"/>
</dbReference>
<evidence type="ECO:0000256" key="3">
    <source>
        <dbReference type="ARBA" id="ARBA00008684"/>
    </source>
</evidence>
<comment type="similarity">
    <text evidence="3">Belongs to the protein kinase superfamily. Ser/Thr protein kinase family.</text>
</comment>
<dbReference type="CDD" id="cd21699">
    <property type="entry name" value="JMTM_APP_like"/>
    <property type="match status" value="1"/>
</dbReference>
<evidence type="ECO:0000256" key="14">
    <source>
        <dbReference type="ARBA" id="ARBA00022989"/>
    </source>
</evidence>
<dbReference type="STRING" id="1088818.A0A2I0B1W6"/>
<dbReference type="Gene3D" id="3.80.10.10">
    <property type="entry name" value="Ribonuclease Inhibitor"/>
    <property type="match status" value="3"/>
</dbReference>
<dbReference type="Gene3D" id="3.30.200.20">
    <property type="entry name" value="Phosphorylase Kinase, domain 1"/>
    <property type="match status" value="1"/>
</dbReference>
<dbReference type="Gene3D" id="1.10.510.10">
    <property type="entry name" value="Transferase(Phosphotransferase) domain 1"/>
    <property type="match status" value="1"/>
</dbReference>
<keyword evidence="10" id="KW-0677">Repeat</keyword>
<dbReference type="OrthoDB" id="2020077at2759"/>
<keyword evidence="7 25" id="KW-0808">Transferase</keyword>
<dbReference type="PROSITE" id="PS00108">
    <property type="entry name" value="PROTEIN_KINASE_ST"/>
    <property type="match status" value="1"/>
</dbReference>
<proteinExistence type="inferred from homology"/>
<dbReference type="Pfam" id="PF00560">
    <property type="entry name" value="LRR_1"/>
    <property type="match status" value="2"/>
</dbReference>
<keyword evidence="16 25" id="KW-0675">Receptor</keyword>
<reference evidence="25 26" key="1">
    <citation type="journal article" date="2017" name="Nature">
        <title>The Apostasia genome and the evolution of orchids.</title>
        <authorList>
            <person name="Zhang G.Q."/>
            <person name="Liu K.W."/>
            <person name="Li Z."/>
            <person name="Lohaus R."/>
            <person name="Hsiao Y.Y."/>
            <person name="Niu S.C."/>
            <person name="Wang J.Y."/>
            <person name="Lin Y.C."/>
            <person name="Xu Q."/>
            <person name="Chen L.J."/>
            <person name="Yoshida K."/>
            <person name="Fujiwara S."/>
            <person name="Wang Z.W."/>
            <person name="Zhang Y.Q."/>
            <person name="Mitsuda N."/>
            <person name="Wang M."/>
            <person name="Liu G.H."/>
            <person name="Pecoraro L."/>
            <person name="Huang H.X."/>
            <person name="Xiao X.J."/>
            <person name="Lin M."/>
            <person name="Wu X.Y."/>
            <person name="Wu W.L."/>
            <person name="Chen Y.Y."/>
            <person name="Chang S.B."/>
            <person name="Sakamoto S."/>
            <person name="Ohme-Takagi M."/>
            <person name="Yagi M."/>
            <person name="Zeng S.J."/>
            <person name="Shen C.Y."/>
            <person name="Yeh C.M."/>
            <person name="Luo Y.B."/>
            <person name="Tsai W.C."/>
            <person name="Van de Peer Y."/>
            <person name="Liu Z.J."/>
        </authorList>
    </citation>
    <scope>NUCLEOTIDE SEQUENCE [LARGE SCALE GENOMIC DNA]</scope>
    <source>
        <strain evidence="26">cv. Shenzhen</strain>
        <tissue evidence="25">Stem</tissue>
    </source>
</reference>
<keyword evidence="17" id="KW-0325">Glycoprotein</keyword>
<dbReference type="PROSITE" id="PS00107">
    <property type="entry name" value="PROTEIN_KINASE_ATP"/>
    <property type="match status" value="1"/>
</dbReference>
<evidence type="ECO:0000256" key="10">
    <source>
        <dbReference type="ARBA" id="ARBA00022737"/>
    </source>
</evidence>
<organism evidence="25 26">
    <name type="scientific">Apostasia shenzhenica</name>
    <dbReference type="NCBI Taxonomy" id="1088818"/>
    <lineage>
        <taxon>Eukaryota</taxon>
        <taxon>Viridiplantae</taxon>
        <taxon>Streptophyta</taxon>
        <taxon>Embryophyta</taxon>
        <taxon>Tracheophyta</taxon>
        <taxon>Spermatophyta</taxon>
        <taxon>Magnoliopsida</taxon>
        <taxon>Liliopsida</taxon>
        <taxon>Asparagales</taxon>
        <taxon>Orchidaceae</taxon>
        <taxon>Apostasioideae</taxon>
        <taxon>Apostasia</taxon>
    </lineage>
</organism>
<dbReference type="SUPFAM" id="SSF56112">
    <property type="entry name" value="Protein kinase-like (PK-like)"/>
    <property type="match status" value="1"/>
</dbReference>
<feature type="binding site" evidence="20">
    <location>
        <position position="645"/>
    </location>
    <ligand>
        <name>ATP</name>
        <dbReference type="ChEBI" id="CHEBI:30616"/>
    </ligand>
</feature>
<dbReference type="FunFam" id="3.80.10.10:FF:000383">
    <property type="entry name" value="Leucine-rich repeat receptor protein kinase EMS1"/>
    <property type="match status" value="1"/>
</dbReference>
<dbReference type="EC" id="2.7.11.1" evidence="4"/>
<feature type="transmembrane region" description="Helical" evidence="22">
    <location>
        <begin position="553"/>
        <end position="577"/>
    </location>
</feature>
<dbReference type="Pfam" id="PF08263">
    <property type="entry name" value="LRRNT_2"/>
    <property type="match status" value="1"/>
</dbReference>
<dbReference type="EMBL" id="KZ451923">
    <property type="protein sequence ID" value="PKA61797.1"/>
    <property type="molecule type" value="Genomic_DNA"/>
</dbReference>
<dbReference type="InterPro" id="IPR013210">
    <property type="entry name" value="LRR_N_plant-typ"/>
</dbReference>
<dbReference type="InterPro" id="IPR011009">
    <property type="entry name" value="Kinase-like_dom_sf"/>
</dbReference>
<evidence type="ECO:0000256" key="1">
    <source>
        <dbReference type="ARBA" id="ARBA00004162"/>
    </source>
</evidence>
<evidence type="ECO:0000313" key="25">
    <source>
        <dbReference type="EMBL" id="PKA61797.1"/>
    </source>
</evidence>
<feature type="compositionally biased region" description="Low complexity" evidence="21">
    <location>
        <begin position="911"/>
        <end position="924"/>
    </location>
</feature>
<evidence type="ECO:0000256" key="22">
    <source>
        <dbReference type="SAM" id="Phobius"/>
    </source>
</evidence>
<comment type="subcellular location">
    <subcellularLocation>
        <location evidence="1">Cell membrane</location>
        <topology evidence="1">Single-pass membrane protein</topology>
    </subcellularLocation>
    <subcellularLocation>
        <location evidence="2">Membrane</location>
        <topology evidence="2">Single-pass type I membrane protein</topology>
    </subcellularLocation>
</comment>
<dbReference type="GO" id="GO:0106310">
    <property type="term" value="F:protein serine kinase activity"/>
    <property type="evidence" value="ECO:0007669"/>
    <property type="project" value="RHEA"/>
</dbReference>
<evidence type="ECO:0000256" key="15">
    <source>
        <dbReference type="ARBA" id="ARBA00023136"/>
    </source>
</evidence>
<comment type="catalytic activity">
    <reaction evidence="18">
        <text>L-threonyl-[protein] + ATP = O-phospho-L-threonyl-[protein] + ADP + H(+)</text>
        <dbReference type="Rhea" id="RHEA:46608"/>
        <dbReference type="Rhea" id="RHEA-COMP:11060"/>
        <dbReference type="Rhea" id="RHEA-COMP:11605"/>
        <dbReference type="ChEBI" id="CHEBI:15378"/>
        <dbReference type="ChEBI" id="CHEBI:30013"/>
        <dbReference type="ChEBI" id="CHEBI:30616"/>
        <dbReference type="ChEBI" id="CHEBI:61977"/>
        <dbReference type="ChEBI" id="CHEBI:456216"/>
        <dbReference type="EC" id="2.7.11.1"/>
    </reaction>
</comment>
<evidence type="ECO:0000256" key="4">
    <source>
        <dbReference type="ARBA" id="ARBA00012513"/>
    </source>
</evidence>
<dbReference type="PANTHER" id="PTHR45974">
    <property type="entry name" value="RECEPTOR-LIKE PROTEIN 55"/>
    <property type="match status" value="1"/>
</dbReference>